<protein>
    <submittedName>
        <fullName evidence="1">(pine wood nematode) hypothetical protein</fullName>
    </submittedName>
</protein>
<dbReference type="Proteomes" id="UP000582659">
    <property type="component" value="Unassembled WGS sequence"/>
</dbReference>
<reference evidence="4" key="1">
    <citation type="submission" date="2016-11" db="UniProtKB">
        <authorList>
            <consortium name="WormBaseParasite"/>
        </authorList>
    </citation>
    <scope>IDENTIFICATION</scope>
</reference>
<evidence type="ECO:0000313" key="1">
    <source>
        <dbReference type="EMBL" id="CAD5209916.1"/>
    </source>
</evidence>
<dbReference type="Proteomes" id="UP000659654">
    <property type="component" value="Unassembled WGS sequence"/>
</dbReference>
<sequence>MARSPTEFGFEPGEVNTVSARVGVHMCKFIFHALYEDPNETKWRIGGDLAEEDPKSYVLYTWFWWFTKDSPQYEDGITVRT</sequence>
<evidence type="ECO:0000313" key="4">
    <source>
        <dbReference type="WBParaSite" id="BXY_0568600.1"/>
    </source>
</evidence>
<dbReference type="WBParaSite" id="BXY_0568600.1">
    <property type="protein sequence ID" value="BXY_0568600.1"/>
    <property type="gene ID" value="BXY_0568600"/>
</dbReference>
<dbReference type="EMBL" id="CAJFDI010000001">
    <property type="protein sequence ID" value="CAD5209916.1"/>
    <property type="molecule type" value="Genomic_DNA"/>
</dbReference>
<keyword evidence="3" id="KW-1185">Reference proteome</keyword>
<reference evidence="1" key="2">
    <citation type="submission" date="2020-09" db="EMBL/GenBank/DDBJ databases">
        <authorList>
            <person name="Kikuchi T."/>
        </authorList>
    </citation>
    <scope>NUCLEOTIDE SEQUENCE</scope>
    <source>
        <strain evidence="1">Ka4C1</strain>
    </source>
</reference>
<evidence type="ECO:0000313" key="2">
    <source>
        <dbReference type="Proteomes" id="UP000095284"/>
    </source>
</evidence>
<accession>A0A1I7RY69</accession>
<proteinExistence type="predicted"/>
<organism evidence="2 4">
    <name type="scientific">Bursaphelenchus xylophilus</name>
    <name type="common">Pinewood nematode worm</name>
    <name type="synonym">Aphelenchoides xylophilus</name>
    <dbReference type="NCBI Taxonomy" id="6326"/>
    <lineage>
        <taxon>Eukaryota</taxon>
        <taxon>Metazoa</taxon>
        <taxon>Ecdysozoa</taxon>
        <taxon>Nematoda</taxon>
        <taxon>Chromadorea</taxon>
        <taxon>Rhabditida</taxon>
        <taxon>Tylenchina</taxon>
        <taxon>Tylenchomorpha</taxon>
        <taxon>Aphelenchoidea</taxon>
        <taxon>Aphelenchoididae</taxon>
        <taxon>Bursaphelenchus</taxon>
    </lineage>
</organism>
<dbReference type="AlphaFoldDB" id="A0A1I7RY69"/>
<gene>
    <name evidence="1" type="ORF">BXYJ_LOCUS1674</name>
</gene>
<dbReference type="Proteomes" id="UP000095284">
    <property type="component" value="Unplaced"/>
</dbReference>
<dbReference type="EMBL" id="CAJFCV020000001">
    <property type="protein sequence ID" value="CAG9085364.1"/>
    <property type="molecule type" value="Genomic_DNA"/>
</dbReference>
<evidence type="ECO:0000313" key="3">
    <source>
        <dbReference type="Proteomes" id="UP000659654"/>
    </source>
</evidence>
<name>A0A1I7RY69_BURXY</name>